<keyword evidence="3" id="KW-1185">Reference proteome</keyword>
<keyword evidence="2" id="KW-0378">Hydrolase</keyword>
<dbReference type="Pfam" id="PF12697">
    <property type="entry name" value="Abhydrolase_6"/>
    <property type="match status" value="1"/>
</dbReference>
<dbReference type="Gene3D" id="3.40.50.1820">
    <property type="entry name" value="alpha/beta hydrolase"/>
    <property type="match status" value="1"/>
</dbReference>
<proteinExistence type="predicted"/>
<reference evidence="2 3" key="2">
    <citation type="submission" date="2023-12" db="EMBL/GenBank/DDBJ databases">
        <title>Description of an unclassified Opitutus bacterium of Verrucomicrobiota.</title>
        <authorList>
            <person name="Zhang D.-F."/>
        </authorList>
    </citation>
    <scope>NUCLEOTIDE SEQUENCE [LARGE SCALE GENOMIC DNA]</scope>
    <source>
        <strain evidence="2 3">WL0086</strain>
    </source>
</reference>
<organism evidence="2 3">
    <name type="scientific">Actomonas aquatica</name>
    <dbReference type="NCBI Taxonomy" id="2866162"/>
    <lineage>
        <taxon>Bacteria</taxon>
        <taxon>Pseudomonadati</taxon>
        <taxon>Verrucomicrobiota</taxon>
        <taxon>Opitutia</taxon>
        <taxon>Opitutales</taxon>
        <taxon>Opitutaceae</taxon>
        <taxon>Actomonas</taxon>
    </lineage>
</organism>
<accession>A0ABZ1C7U1</accession>
<feature type="domain" description="AB hydrolase-1" evidence="1">
    <location>
        <begin position="4"/>
        <end position="191"/>
    </location>
</feature>
<gene>
    <name evidence="2" type="ORF">K1X11_000040</name>
</gene>
<dbReference type="GO" id="GO:0016787">
    <property type="term" value="F:hydrolase activity"/>
    <property type="evidence" value="ECO:0007669"/>
    <property type="project" value="UniProtKB-KW"/>
</dbReference>
<dbReference type="InterPro" id="IPR029058">
    <property type="entry name" value="AB_hydrolase_fold"/>
</dbReference>
<dbReference type="RefSeq" id="WP_225919222.1">
    <property type="nucleotide sequence ID" value="NZ_CP139781.1"/>
</dbReference>
<reference evidence="2 3" key="1">
    <citation type="submission" date="2021-08" db="EMBL/GenBank/DDBJ databases">
        <authorList>
            <person name="Zhang D."/>
            <person name="Zhang A."/>
            <person name="Wang L."/>
        </authorList>
    </citation>
    <scope>NUCLEOTIDE SEQUENCE [LARGE SCALE GENOMIC DNA]</scope>
    <source>
        <strain evidence="2 3">WL0086</strain>
    </source>
</reference>
<sequence length="207" mass="22429">MVTYVLPGMGADQRMYAGAWHRLPQVRFLDWPKESTASSLAELAVEVIAMAGIEDGAVVVGSSLGGMVAAEIAKRRSLQRLILVGSALQKEEVSALLRLLHPLVGLAPLSFVQRAGGKLPSELCTMFSEADAAFIRNMCRAVFAWEGLDHANVPVSRIHGRFDRVIPPPKDATLLDGGHLIAMTHADACVEFIERELGARWDEGCRA</sequence>
<protein>
    <submittedName>
        <fullName evidence="2">Alpha/beta hydrolase</fullName>
    </submittedName>
</protein>
<name>A0ABZ1C7U1_9BACT</name>
<dbReference type="Proteomes" id="UP000738431">
    <property type="component" value="Chromosome"/>
</dbReference>
<dbReference type="SUPFAM" id="SSF53474">
    <property type="entry name" value="alpha/beta-Hydrolases"/>
    <property type="match status" value="1"/>
</dbReference>
<dbReference type="InterPro" id="IPR000073">
    <property type="entry name" value="AB_hydrolase_1"/>
</dbReference>
<dbReference type="EMBL" id="CP139781">
    <property type="protein sequence ID" value="WRQ87778.1"/>
    <property type="molecule type" value="Genomic_DNA"/>
</dbReference>
<evidence type="ECO:0000259" key="1">
    <source>
        <dbReference type="Pfam" id="PF12697"/>
    </source>
</evidence>
<evidence type="ECO:0000313" key="3">
    <source>
        <dbReference type="Proteomes" id="UP000738431"/>
    </source>
</evidence>
<evidence type="ECO:0000313" key="2">
    <source>
        <dbReference type="EMBL" id="WRQ87778.1"/>
    </source>
</evidence>